<name>A0ABR0CJQ8_9LAMI</name>
<dbReference type="InterPro" id="IPR032675">
    <property type="entry name" value="LRR_dom_sf"/>
</dbReference>
<dbReference type="CDD" id="cd06222">
    <property type="entry name" value="RNase_H_like"/>
    <property type="match status" value="1"/>
</dbReference>
<dbReference type="Pfam" id="PF13966">
    <property type="entry name" value="zf-RVT"/>
    <property type="match status" value="1"/>
</dbReference>
<dbReference type="Proteomes" id="UP001291926">
    <property type="component" value="Unassembled WGS sequence"/>
</dbReference>
<keyword evidence="4" id="KW-1185">Reference proteome</keyword>
<feature type="domain" description="RNase H type-1" evidence="1">
    <location>
        <begin position="252"/>
        <end position="372"/>
    </location>
</feature>
<dbReference type="PANTHER" id="PTHR47723:SF21">
    <property type="entry name" value="POLYNUCLEOTIDYL TRANSFERASE, RIBONUCLEASE H-LIKE SUPERFAMILY PROTEIN"/>
    <property type="match status" value="1"/>
</dbReference>
<dbReference type="InterPro" id="IPR036397">
    <property type="entry name" value="RNaseH_sf"/>
</dbReference>
<evidence type="ECO:0000259" key="1">
    <source>
        <dbReference type="Pfam" id="PF13456"/>
    </source>
</evidence>
<dbReference type="SUPFAM" id="SSF52058">
    <property type="entry name" value="L domain-like"/>
    <property type="match status" value="1"/>
</dbReference>
<comment type="caution">
    <text evidence="3">The sequence shown here is derived from an EMBL/GenBank/DDBJ whole genome shotgun (WGS) entry which is preliminary data.</text>
</comment>
<evidence type="ECO:0000313" key="4">
    <source>
        <dbReference type="Proteomes" id="UP001291926"/>
    </source>
</evidence>
<dbReference type="InterPro" id="IPR026960">
    <property type="entry name" value="RVT-Znf"/>
</dbReference>
<dbReference type="Gene3D" id="3.30.420.10">
    <property type="entry name" value="Ribonuclease H-like superfamily/Ribonuclease H"/>
    <property type="match status" value="1"/>
</dbReference>
<dbReference type="InterPro" id="IPR012337">
    <property type="entry name" value="RNaseH-like_sf"/>
</dbReference>
<sequence length="471" mass="53052">MCEGSNSWNLNILLDLFPPEVVFEIRKIHISSSPEPKRLIWTPSSSGVFSSKSAYHLSQKCRFGASLGVLNFIFKNLWAAKIHSRSKLFLWKLIHNILPTKGKLRFLFSVELINCPFCDLEEESIEHLFLRCPFTKAVWFKSKWSFRLDSFSNEPLIGFLILILDSKSRLFPGELDCLEFLIFAAILMEFIWARRNQIVHGKPIIEFDKFLKLVEAISAEHFFAQKLWITSSKAPSYSIVWSPPRPNGIKVNSDASFKNGLAAFAVIIRNSNGSILFAAASKQPCLSPLAAECLSLHLACSILMKWKIDEACIENDCLQAIFEISNDWQAADWSARDFIEEIRKFWSCWPKWRFKFAPRNSNFAAHNLAAWAFESGWSDPSIYAALQALKSSWKNLPPNWVGADPCGGGWVGLSCTNNRVVSITLASINLSGQLSDIATLEELQILDLSYNKGMTGPIPATIGDAKKLSSL</sequence>
<dbReference type="PANTHER" id="PTHR47723">
    <property type="entry name" value="OS05G0353850 PROTEIN"/>
    <property type="match status" value="1"/>
</dbReference>
<feature type="domain" description="Reverse transcriptase zinc-binding" evidence="2">
    <location>
        <begin position="49"/>
        <end position="139"/>
    </location>
</feature>
<dbReference type="Pfam" id="PF13456">
    <property type="entry name" value="RVT_3"/>
    <property type="match status" value="1"/>
</dbReference>
<dbReference type="SUPFAM" id="SSF53098">
    <property type="entry name" value="Ribonuclease H-like"/>
    <property type="match status" value="1"/>
</dbReference>
<dbReference type="Gene3D" id="3.80.10.10">
    <property type="entry name" value="Ribonuclease Inhibitor"/>
    <property type="match status" value="1"/>
</dbReference>
<dbReference type="InterPro" id="IPR044730">
    <property type="entry name" value="RNase_H-like_dom_plant"/>
</dbReference>
<evidence type="ECO:0000259" key="2">
    <source>
        <dbReference type="Pfam" id="PF13966"/>
    </source>
</evidence>
<dbReference type="InterPro" id="IPR002156">
    <property type="entry name" value="RNaseH_domain"/>
</dbReference>
<evidence type="ECO:0008006" key="5">
    <source>
        <dbReference type="Google" id="ProtNLM"/>
    </source>
</evidence>
<dbReference type="EMBL" id="JAYDYQ010002688">
    <property type="protein sequence ID" value="KAK4476788.1"/>
    <property type="molecule type" value="Genomic_DNA"/>
</dbReference>
<organism evidence="3 4">
    <name type="scientific">Penstemon davidsonii</name>
    <dbReference type="NCBI Taxonomy" id="160366"/>
    <lineage>
        <taxon>Eukaryota</taxon>
        <taxon>Viridiplantae</taxon>
        <taxon>Streptophyta</taxon>
        <taxon>Embryophyta</taxon>
        <taxon>Tracheophyta</taxon>
        <taxon>Spermatophyta</taxon>
        <taxon>Magnoliopsida</taxon>
        <taxon>eudicotyledons</taxon>
        <taxon>Gunneridae</taxon>
        <taxon>Pentapetalae</taxon>
        <taxon>asterids</taxon>
        <taxon>lamiids</taxon>
        <taxon>Lamiales</taxon>
        <taxon>Plantaginaceae</taxon>
        <taxon>Cheloneae</taxon>
        <taxon>Penstemon</taxon>
    </lineage>
</organism>
<protein>
    <recommendedName>
        <fullName evidence="5">Reverse transcriptase zinc-binding domain-containing protein</fullName>
    </recommendedName>
</protein>
<accession>A0ABR0CJQ8</accession>
<reference evidence="3 4" key="1">
    <citation type="journal article" date="2023" name="bioRxiv">
        <title>Genome report: Whole genome sequence and annotation of Penstemon davidsonii.</title>
        <authorList>
            <person name="Ostevik K.L."/>
            <person name="Alabady M."/>
            <person name="Zhang M."/>
            <person name="Rausher M.D."/>
        </authorList>
    </citation>
    <scope>NUCLEOTIDE SEQUENCE [LARGE SCALE GENOMIC DNA]</scope>
    <source>
        <strain evidence="3">DNT005</strain>
        <tissue evidence="3">Whole leaf</tissue>
    </source>
</reference>
<gene>
    <name evidence="3" type="ORF">RD792_015948</name>
</gene>
<proteinExistence type="predicted"/>
<evidence type="ECO:0000313" key="3">
    <source>
        <dbReference type="EMBL" id="KAK4476788.1"/>
    </source>
</evidence>
<dbReference type="InterPro" id="IPR053151">
    <property type="entry name" value="RNase_H-like"/>
</dbReference>